<name>A0A397V1W4_9GLOM</name>
<organism evidence="2 3">
    <name type="scientific">Gigaspora rosea</name>
    <dbReference type="NCBI Taxonomy" id="44941"/>
    <lineage>
        <taxon>Eukaryota</taxon>
        <taxon>Fungi</taxon>
        <taxon>Fungi incertae sedis</taxon>
        <taxon>Mucoromycota</taxon>
        <taxon>Glomeromycotina</taxon>
        <taxon>Glomeromycetes</taxon>
        <taxon>Diversisporales</taxon>
        <taxon>Gigasporaceae</taxon>
        <taxon>Gigaspora</taxon>
    </lineage>
</organism>
<evidence type="ECO:0000313" key="2">
    <source>
        <dbReference type="EMBL" id="RIB13913.1"/>
    </source>
</evidence>
<sequence length="148" mass="17281">MTQTWHHKSLDLHTYRTKKLQLTDPKLCYFCDKTGHIKKEYHEYKASVELREMQKERKLQRAQEHLAMPSMEVDKEVKVEDQTAETSASYSEEIKVEINPIFNEVDISQKSAIEDPLASFYTKDNSTKGEINNAETNGFTLVRNQLQL</sequence>
<gene>
    <name evidence="2" type="ORF">C2G38_2040604</name>
</gene>
<reference evidence="2 3" key="1">
    <citation type="submission" date="2018-06" db="EMBL/GenBank/DDBJ databases">
        <title>Comparative genomics reveals the genomic features of Rhizophagus irregularis, R. cerebriforme, R. diaphanum and Gigaspora rosea, and their symbiotic lifestyle signature.</title>
        <authorList>
            <person name="Morin E."/>
            <person name="San Clemente H."/>
            <person name="Chen E.C.H."/>
            <person name="De La Providencia I."/>
            <person name="Hainaut M."/>
            <person name="Kuo A."/>
            <person name="Kohler A."/>
            <person name="Murat C."/>
            <person name="Tang N."/>
            <person name="Roy S."/>
            <person name="Loubradou J."/>
            <person name="Henrissat B."/>
            <person name="Grigoriev I.V."/>
            <person name="Corradi N."/>
            <person name="Roux C."/>
            <person name="Martin F.M."/>
        </authorList>
    </citation>
    <scope>NUCLEOTIDE SEQUENCE [LARGE SCALE GENOMIC DNA]</scope>
    <source>
        <strain evidence="2 3">DAOM 194757</strain>
    </source>
</reference>
<dbReference type="OrthoDB" id="2448909at2759"/>
<feature type="compositionally biased region" description="Basic and acidic residues" evidence="1">
    <location>
        <begin position="72"/>
        <end position="81"/>
    </location>
</feature>
<evidence type="ECO:0000256" key="1">
    <source>
        <dbReference type="SAM" id="MobiDB-lite"/>
    </source>
</evidence>
<dbReference type="EMBL" id="QKWP01000881">
    <property type="protein sequence ID" value="RIB13913.1"/>
    <property type="molecule type" value="Genomic_DNA"/>
</dbReference>
<keyword evidence="3" id="KW-1185">Reference proteome</keyword>
<protein>
    <submittedName>
        <fullName evidence="2">Uncharacterized protein</fullName>
    </submittedName>
</protein>
<proteinExistence type="predicted"/>
<dbReference type="Proteomes" id="UP000266673">
    <property type="component" value="Unassembled WGS sequence"/>
</dbReference>
<comment type="caution">
    <text evidence="2">The sequence shown here is derived from an EMBL/GenBank/DDBJ whole genome shotgun (WGS) entry which is preliminary data.</text>
</comment>
<dbReference type="AlphaFoldDB" id="A0A397V1W4"/>
<feature type="region of interest" description="Disordered" evidence="1">
    <location>
        <begin position="69"/>
        <end position="89"/>
    </location>
</feature>
<evidence type="ECO:0000313" key="3">
    <source>
        <dbReference type="Proteomes" id="UP000266673"/>
    </source>
</evidence>
<accession>A0A397V1W4</accession>